<organism evidence="1 2">
    <name type="scientific">Brevibacterium permense</name>
    <dbReference type="NCBI Taxonomy" id="234834"/>
    <lineage>
        <taxon>Bacteria</taxon>
        <taxon>Bacillati</taxon>
        <taxon>Actinomycetota</taxon>
        <taxon>Actinomycetes</taxon>
        <taxon>Micrococcales</taxon>
        <taxon>Brevibacteriaceae</taxon>
        <taxon>Brevibacterium</taxon>
    </lineage>
</organism>
<dbReference type="EMBL" id="BAAALX010000016">
    <property type="protein sequence ID" value="GAA1522500.1"/>
    <property type="molecule type" value="Genomic_DNA"/>
</dbReference>
<dbReference type="RefSeq" id="WP_173157461.1">
    <property type="nucleotide sequence ID" value="NZ_BAAALX010000016.1"/>
</dbReference>
<proteinExistence type="predicted"/>
<gene>
    <name evidence="1" type="ORF">GCM10009690_27180</name>
</gene>
<reference evidence="1 2" key="1">
    <citation type="journal article" date="2019" name="Int. J. Syst. Evol. Microbiol.">
        <title>The Global Catalogue of Microorganisms (GCM) 10K type strain sequencing project: providing services to taxonomists for standard genome sequencing and annotation.</title>
        <authorList>
            <consortium name="The Broad Institute Genomics Platform"/>
            <consortium name="The Broad Institute Genome Sequencing Center for Infectious Disease"/>
            <person name="Wu L."/>
            <person name="Ma J."/>
        </authorList>
    </citation>
    <scope>NUCLEOTIDE SEQUENCE [LARGE SCALE GENOMIC DNA]</scope>
    <source>
        <strain evidence="1 2">JCM 13318</strain>
    </source>
</reference>
<accession>A0ABN2AQ94</accession>
<evidence type="ECO:0000313" key="1">
    <source>
        <dbReference type="EMBL" id="GAA1522500.1"/>
    </source>
</evidence>
<comment type="caution">
    <text evidence="1">The sequence shown here is derived from an EMBL/GenBank/DDBJ whole genome shotgun (WGS) entry which is preliminary data.</text>
</comment>
<evidence type="ECO:0000313" key="2">
    <source>
        <dbReference type="Proteomes" id="UP001500177"/>
    </source>
</evidence>
<name>A0ABN2AQ94_9MICO</name>
<protein>
    <submittedName>
        <fullName evidence="1">Uncharacterized protein</fullName>
    </submittedName>
</protein>
<keyword evidence="2" id="KW-1185">Reference proteome</keyword>
<dbReference type="Proteomes" id="UP001500177">
    <property type="component" value="Unassembled WGS sequence"/>
</dbReference>
<sequence length="82" mass="8735">MADSAMNDEIIAFRLPAHHLGERLSHNSLLDAAGASGIQNSPPGSALTALHARGADRIRRQRTRPDQIRTAAPLTALLSTVD</sequence>